<dbReference type="EMBL" id="BAAFSV010000004">
    <property type="protein sequence ID" value="GAB1317775.1"/>
    <property type="molecule type" value="Genomic_DNA"/>
</dbReference>
<organism evidence="1 2">
    <name type="scientific">Madurella fahalii</name>
    <dbReference type="NCBI Taxonomy" id="1157608"/>
    <lineage>
        <taxon>Eukaryota</taxon>
        <taxon>Fungi</taxon>
        <taxon>Dikarya</taxon>
        <taxon>Ascomycota</taxon>
        <taxon>Pezizomycotina</taxon>
        <taxon>Sordariomycetes</taxon>
        <taxon>Sordariomycetidae</taxon>
        <taxon>Sordariales</taxon>
        <taxon>Sordariales incertae sedis</taxon>
        <taxon>Madurella</taxon>
    </lineage>
</organism>
<protein>
    <submittedName>
        <fullName evidence="1">Alpha beta hydrolase fold protein</fullName>
    </submittedName>
</protein>
<keyword evidence="2" id="KW-1185">Reference proteome</keyword>
<dbReference type="GeneID" id="98178728"/>
<comment type="caution">
    <text evidence="1">The sequence shown here is derived from an EMBL/GenBank/DDBJ whole genome shotgun (WGS) entry which is preliminary data.</text>
</comment>
<evidence type="ECO:0000313" key="1">
    <source>
        <dbReference type="EMBL" id="GAB1317775.1"/>
    </source>
</evidence>
<sequence>MPWLSEVRYSREATVAAVIDYFEFLAKMYIKESDILRPPEGGWPEITPDRFRDLGKTDEVILLLRHLPYLASTADGWNADAGPSGCHFYWWLEDARSLGSHGLDVETMKMMTQGSHYSEAGMIPPHVVGLVSSKWDFFLLDTELGVVYWPECPDGIKERPAREPIEDDPYDYAAENEADWRAEGPCWAVADFFEVLKDQFRWLCFVPRSQYHVCEVYGRVHPMFEGMIPMMQAVYREHGWPDLERYRKEECLRAVAAMLRENYP</sequence>
<keyword evidence="1" id="KW-0378">Hydrolase</keyword>
<dbReference type="Proteomes" id="UP001628179">
    <property type="component" value="Unassembled WGS sequence"/>
</dbReference>
<dbReference type="GO" id="GO:0016787">
    <property type="term" value="F:hydrolase activity"/>
    <property type="evidence" value="ECO:0007669"/>
    <property type="project" value="UniProtKB-KW"/>
</dbReference>
<accession>A0ABQ0GJQ0</accession>
<name>A0ABQ0GJQ0_9PEZI</name>
<dbReference type="RefSeq" id="XP_070919506.1">
    <property type="nucleotide sequence ID" value="XM_071063405.1"/>
</dbReference>
<proteinExistence type="predicted"/>
<reference evidence="1 2" key="1">
    <citation type="submission" date="2024-09" db="EMBL/GenBank/DDBJ databases">
        <title>Itraconazole resistance in Madurella fahalii resulting from another homologue of gene encoding cytochrome P450 14-alpha sterol demethylase (CYP51).</title>
        <authorList>
            <person name="Yoshioka I."/>
            <person name="Fahal A.H."/>
            <person name="Kaneko S."/>
            <person name="Yaguchi T."/>
        </authorList>
    </citation>
    <scope>NUCLEOTIDE SEQUENCE [LARGE SCALE GENOMIC DNA]</scope>
    <source>
        <strain evidence="1 2">IFM 68171</strain>
    </source>
</reference>
<gene>
    <name evidence="1" type="ORF">MFIFM68171_07985</name>
</gene>
<evidence type="ECO:0000313" key="2">
    <source>
        <dbReference type="Proteomes" id="UP001628179"/>
    </source>
</evidence>